<dbReference type="InterPro" id="IPR043502">
    <property type="entry name" value="DNA/RNA_pol_sf"/>
</dbReference>
<feature type="domain" description="Reverse transcriptase Ty1/copia-type" evidence="1">
    <location>
        <begin position="20"/>
        <end position="125"/>
    </location>
</feature>
<protein>
    <recommendedName>
        <fullName evidence="1">Reverse transcriptase Ty1/copia-type domain-containing protein</fullName>
    </recommendedName>
</protein>
<dbReference type="AlphaFoldDB" id="A0A2I0HZX5"/>
<dbReference type="EMBL" id="PGOL01004503">
    <property type="protein sequence ID" value="PKI37258.1"/>
    <property type="molecule type" value="Genomic_DNA"/>
</dbReference>
<dbReference type="InterPro" id="IPR013103">
    <property type="entry name" value="RVT_2"/>
</dbReference>
<accession>A0A2I0HZX5</accession>
<evidence type="ECO:0000259" key="1">
    <source>
        <dbReference type="Pfam" id="PF07727"/>
    </source>
</evidence>
<gene>
    <name evidence="2" type="ORF">CRG98_042349</name>
</gene>
<keyword evidence="3" id="KW-1185">Reference proteome</keyword>
<organism evidence="2 3">
    <name type="scientific">Punica granatum</name>
    <name type="common">Pomegranate</name>
    <dbReference type="NCBI Taxonomy" id="22663"/>
    <lineage>
        <taxon>Eukaryota</taxon>
        <taxon>Viridiplantae</taxon>
        <taxon>Streptophyta</taxon>
        <taxon>Embryophyta</taxon>
        <taxon>Tracheophyta</taxon>
        <taxon>Spermatophyta</taxon>
        <taxon>Magnoliopsida</taxon>
        <taxon>eudicotyledons</taxon>
        <taxon>Gunneridae</taxon>
        <taxon>Pentapetalae</taxon>
        <taxon>rosids</taxon>
        <taxon>malvids</taxon>
        <taxon>Myrtales</taxon>
        <taxon>Lythraceae</taxon>
        <taxon>Punica</taxon>
    </lineage>
</organism>
<dbReference type="SUPFAM" id="SSF56672">
    <property type="entry name" value="DNA/RNA polymerases"/>
    <property type="match status" value="1"/>
</dbReference>
<proteinExistence type="predicted"/>
<dbReference type="STRING" id="22663.A0A2I0HZX5"/>
<sequence>MRYQHWKEAIKVELSALERNGTWVIVDLPAGKKAIGCKWLYKVKRKANGSIERYKARLVTKGYTQIEGLDFDETFAPVAKLVSVRVLLTMALYKNWELFQLDVNNTFLHGDLEEEVYMKLPPGLTSVGIQAIFG</sequence>
<reference evidence="2 3" key="1">
    <citation type="submission" date="2017-11" db="EMBL/GenBank/DDBJ databases">
        <title>De-novo sequencing of pomegranate (Punica granatum L.) genome.</title>
        <authorList>
            <person name="Akparov Z."/>
            <person name="Amiraslanov A."/>
            <person name="Hajiyeva S."/>
            <person name="Abbasov M."/>
            <person name="Kaur K."/>
            <person name="Hamwieh A."/>
            <person name="Solovyev V."/>
            <person name="Salamov A."/>
            <person name="Braich B."/>
            <person name="Kosarev P."/>
            <person name="Mahmoud A."/>
            <person name="Hajiyev E."/>
            <person name="Babayeva S."/>
            <person name="Izzatullayeva V."/>
            <person name="Mammadov A."/>
            <person name="Mammadov A."/>
            <person name="Sharifova S."/>
            <person name="Ojaghi J."/>
            <person name="Eynullazada K."/>
            <person name="Bayramov B."/>
            <person name="Abdulazimova A."/>
            <person name="Shahmuradov I."/>
        </authorList>
    </citation>
    <scope>NUCLEOTIDE SEQUENCE [LARGE SCALE GENOMIC DNA]</scope>
    <source>
        <strain evidence="3">cv. AG2017</strain>
        <tissue evidence="2">Leaf</tissue>
    </source>
</reference>
<name>A0A2I0HZX5_PUNGR</name>
<dbReference type="Pfam" id="PF07727">
    <property type="entry name" value="RVT_2"/>
    <property type="match status" value="1"/>
</dbReference>
<dbReference type="Proteomes" id="UP000233551">
    <property type="component" value="Unassembled WGS sequence"/>
</dbReference>
<evidence type="ECO:0000313" key="3">
    <source>
        <dbReference type="Proteomes" id="UP000233551"/>
    </source>
</evidence>
<comment type="caution">
    <text evidence="2">The sequence shown here is derived from an EMBL/GenBank/DDBJ whole genome shotgun (WGS) entry which is preliminary data.</text>
</comment>
<evidence type="ECO:0000313" key="2">
    <source>
        <dbReference type="EMBL" id="PKI37258.1"/>
    </source>
</evidence>